<organism evidence="3 4">
    <name type="scientific">Luteitalea pratensis</name>
    <dbReference type="NCBI Taxonomy" id="1855912"/>
    <lineage>
        <taxon>Bacteria</taxon>
        <taxon>Pseudomonadati</taxon>
        <taxon>Acidobacteriota</taxon>
        <taxon>Vicinamibacteria</taxon>
        <taxon>Vicinamibacterales</taxon>
        <taxon>Vicinamibacteraceae</taxon>
        <taxon>Luteitalea</taxon>
    </lineage>
</organism>
<feature type="compositionally biased region" description="Basic and acidic residues" evidence="1">
    <location>
        <begin position="62"/>
        <end position="79"/>
    </location>
</feature>
<dbReference type="PROSITE" id="PS50914">
    <property type="entry name" value="BON"/>
    <property type="match status" value="1"/>
</dbReference>
<accession>A0A143PJT4</accession>
<dbReference type="PATRIC" id="fig|1813736.3.peg.1261"/>
<dbReference type="AlphaFoldDB" id="A0A143PJT4"/>
<proteinExistence type="predicted"/>
<gene>
    <name evidence="3" type="ORF">LuPra_01217</name>
</gene>
<dbReference type="Gene3D" id="1.10.287.700">
    <property type="entry name" value="Helix hairpin bin"/>
    <property type="match status" value="1"/>
</dbReference>
<evidence type="ECO:0000313" key="4">
    <source>
        <dbReference type="Proteomes" id="UP000076079"/>
    </source>
</evidence>
<feature type="region of interest" description="Disordered" evidence="1">
    <location>
        <begin position="27"/>
        <end position="98"/>
    </location>
</feature>
<dbReference type="EMBL" id="CP015136">
    <property type="protein sequence ID" value="AMY08029.1"/>
    <property type="molecule type" value="Genomic_DNA"/>
</dbReference>
<dbReference type="Pfam" id="PF04972">
    <property type="entry name" value="BON"/>
    <property type="match status" value="1"/>
</dbReference>
<dbReference type="PROSITE" id="PS51257">
    <property type="entry name" value="PROKAR_LIPOPROTEIN"/>
    <property type="match status" value="1"/>
</dbReference>
<dbReference type="Proteomes" id="UP000076079">
    <property type="component" value="Chromosome"/>
</dbReference>
<sequence length="171" mass="17772">MRSMMIGTGLVMATMLVTGCEHTREGVEKDAENAAVRSEQAAEKTAEATREAGRDVAQAADRAGDATREAADKTAEATREAAGTAANATRDAAASAANTGDAAQQTLQIKTALMADASIDASRIDVDTEASTKTVTLKGLVRSTAEKATATRIASEKAPGYRISNNLEVRR</sequence>
<evidence type="ECO:0000259" key="2">
    <source>
        <dbReference type="PROSITE" id="PS50914"/>
    </source>
</evidence>
<reference evidence="4" key="2">
    <citation type="submission" date="2016-04" db="EMBL/GenBank/DDBJ databases">
        <title>First Complete Genome Sequence of a Subdivision 6 Acidobacterium.</title>
        <authorList>
            <person name="Huang S."/>
            <person name="Vieira S."/>
            <person name="Bunk B."/>
            <person name="Riedel T."/>
            <person name="Sproeer C."/>
            <person name="Overmann J."/>
        </authorList>
    </citation>
    <scope>NUCLEOTIDE SEQUENCE [LARGE SCALE GENOMIC DNA]</scope>
    <source>
        <strain evidence="4">DSM 100886 HEG_-6_39</strain>
    </source>
</reference>
<feature type="compositionally biased region" description="Basic and acidic residues" evidence="1">
    <location>
        <begin position="40"/>
        <end position="54"/>
    </location>
</feature>
<protein>
    <submittedName>
        <fullName evidence="3">Periplasmic protein</fullName>
    </submittedName>
</protein>
<evidence type="ECO:0000313" key="3">
    <source>
        <dbReference type="EMBL" id="AMY08029.1"/>
    </source>
</evidence>
<feature type="domain" description="BON" evidence="2">
    <location>
        <begin position="101"/>
        <end position="171"/>
    </location>
</feature>
<reference evidence="3 4" key="1">
    <citation type="journal article" date="2016" name="Genome Announc.">
        <title>First Complete Genome Sequence of a Subdivision 6 Acidobacterium Strain.</title>
        <authorList>
            <person name="Huang S."/>
            <person name="Vieira S."/>
            <person name="Bunk B."/>
            <person name="Riedel T."/>
            <person name="Sproer C."/>
            <person name="Overmann J."/>
        </authorList>
    </citation>
    <scope>NUCLEOTIDE SEQUENCE [LARGE SCALE GENOMIC DNA]</scope>
    <source>
        <strain evidence="4">DSM 100886 HEG_-6_39</strain>
    </source>
</reference>
<evidence type="ECO:0000256" key="1">
    <source>
        <dbReference type="SAM" id="MobiDB-lite"/>
    </source>
</evidence>
<dbReference type="KEGG" id="abac:LuPra_01217"/>
<dbReference type="STRING" id="1855912.LuPra_01217"/>
<name>A0A143PJT4_LUTPR</name>
<keyword evidence="4" id="KW-1185">Reference proteome</keyword>
<dbReference type="InterPro" id="IPR007055">
    <property type="entry name" value="BON_dom"/>
</dbReference>
<feature type="compositionally biased region" description="Low complexity" evidence="1">
    <location>
        <begin position="80"/>
        <end position="98"/>
    </location>
</feature>